<keyword evidence="2" id="KW-1185">Reference proteome</keyword>
<evidence type="ECO:0000313" key="1">
    <source>
        <dbReference type="EMBL" id="GIX95447.1"/>
    </source>
</evidence>
<sequence length="54" mass="6240">GSGNMYIQYCPLLYTKKENIAFIGSETCISNIVLTLHKKENIAFIGKKLHRFHR</sequence>
<dbReference type="Proteomes" id="UP001054945">
    <property type="component" value="Unassembled WGS sequence"/>
</dbReference>
<dbReference type="AlphaFoldDB" id="A0AAV4PDE2"/>
<dbReference type="EMBL" id="BPLR01004518">
    <property type="protein sequence ID" value="GIX95447.1"/>
    <property type="molecule type" value="Genomic_DNA"/>
</dbReference>
<protein>
    <submittedName>
        <fullName evidence="1">Uncharacterized protein</fullName>
    </submittedName>
</protein>
<organism evidence="1 2">
    <name type="scientific">Caerostris extrusa</name>
    <name type="common">Bark spider</name>
    <name type="synonym">Caerostris bankana</name>
    <dbReference type="NCBI Taxonomy" id="172846"/>
    <lineage>
        <taxon>Eukaryota</taxon>
        <taxon>Metazoa</taxon>
        <taxon>Ecdysozoa</taxon>
        <taxon>Arthropoda</taxon>
        <taxon>Chelicerata</taxon>
        <taxon>Arachnida</taxon>
        <taxon>Araneae</taxon>
        <taxon>Araneomorphae</taxon>
        <taxon>Entelegynae</taxon>
        <taxon>Araneoidea</taxon>
        <taxon>Araneidae</taxon>
        <taxon>Caerostris</taxon>
    </lineage>
</organism>
<gene>
    <name evidence="1" type="ORF">CEXT_496841</name>
</gene>
<comment type="caution">
    <text evidence="1">The sequence shown here is derived from an EMBL/GenBank/DDBJ whole genome shotgun (WGS) entry which is preliminary data.</text>
</comment>
<accession>A0AAV4PDE2</accession>
<reference evidence="1 2" key="1">
    <citation type="submission" date="2021-06" db="EMBL/GenBank/DDBJ databases">
        <title>Caerostris extrusa draft genome.</title>
        <authorList>
            <person name="Kono N."/>
            <person name="Arakawa K."/>
        </authorList>
    </citation>
    <scope>NUCLEOTIDE SEQUENCE [LARGE SCALE GENOMIC DNA]</scope>
</reference>
<proteinExistence type="predicted"/>
<feature type="non-terminal residue" evidence="1">
    <location>
        <position position="1"/>
    </location>
</feature>
<name>A0AAV4PDE2_CAEEX</name>
<evidence type="ECO:0000313" key="2">
    <source>
        <dbReference type="Proteomes" id="UP001054945"/>
    </source>
</evidence>